<feature type="region of interest" description="Disordered" evidence="1">
    <location>
        <begin position="1"/>
        <end position="26"/>
    </location>
</feature>
<dbReference type="PROSITE" id="PS52050">
    <property type="entry name" value="WYL"/>
    <property type="match status" value="1"/>
</dbReference>
<dbReference type="Proteomes" id="UP000233786">
    <property type="component" value="Unassembled WGS sequence"/>
</dbReference>
<dbReference type="AlphaFoldDB" id="A0A2N3XTH3"/>
<sequence length="802" mass="86011">MVGGLRDDQQAGRGSQTRHQDRRADLGPVRCISHQAAEEIVGAAQLLGIVERMSSLADWLRARSDEQLVALLRARPDLATPPPADNSVLATRVGVRSSVARACEDLDSFAQATLEALVLLDADVAPVPLDAVAGLLGHDVTVERVRRSVTQLRDLALAWGEDAELSVSTAAREALPTFPAGLGCPAEHLTEAAAKAALADLDEEERRLVGKLAEGAPIGRTKDAAKQVPLEQAANPVQRLLAKGLLLRRDAETVELPRQLALAVRGDHPMGPVEPEEPIPDLTSTGQSNVDNTGGGAALELLRHVEELLAAWGEEPPEVLRSGGIGVRDLRRTAKAIEINENQLGLLVEVAVAANLLANSEGSEPQWVPTIQSDTWLASPPEQRWATLAQAWLDLPRLPGLIGARDEKDRLLNPLSEDLRRPLAPKDRRRILDYLDELPGGHGARPDDVAAVLGWRAPRRGGRLRDDLVRWTLAEATALGVVALHALTTAGRVLLVDGAAEAARQLADALPEPLDHVLVQADLTVVAPGRLEPDLTIEMKLVADVESAGSATVYRISEGSIRRALDAGHTADDLHSLFRTRSRTPIPQSLTYLIDDVARRHGRLRAGTAAAFLRCDDPLLLAEILAKPESEELELRRIAPTVLISPLPLADVVAVLRVAGFAPVAEGPDGNVLDLRESGRRVRGKSRPAQPVAIAAPSPEQLGELVAQLRAGDRAGAARRGSAVSPERGRPSAEATLQLLRDAARQRRSVWLGFVDTHGVRSQRVVRPVSVGGGILQGFDTSSEELDNFPLHRIMSVALVED</sequence>
<dbReference type="STRING" id="994479.GCA_000194155_04280"/>
<name>A0A2N3XTH3_SACSN</name>
<evidence type="ECO:0000256" key="1">
    <source>
        <dbReference type="SAM" id="MobiDB-lite"/>
    </source>
</evidence>
<evidence type="ECO:0000313" key="4">
    <source>
        <dbReference type="Proteomes" id="UP000233786"/>
    </source>
</evidence>
<protein>
    <submittedName>
        <fullName evidence="3">XPB/Ssl2-like helicase family protein</fullName>
    </submittedName>
</protein>
<accession>A0A2N3XTH3</accession>
<dbReference type="InterPro" id="IPR032830">
    <property type="entry name" value="XPB/Ssl2_N"/>
</dbReference>
<evidence type="ECO:0000259" key="2">
    <source>
        <dbReference type="Pfam" id="PF13625"/>
    </source>
</evidence>
<dbReference type="EMBL" id="PJNB01000001">
    <property type="protein sequence ID" value="PKW13998.1"/>
    <property type="molecule type" value="Genomic_DNA"/>
</dbReference>
<evidence type="ECO:0000313" key="3">
    <source>
        <dbReference type="EMBL" id="PKW13998.1"/>
    </source>
</evidence>
<organism evidence="3 4">
    <name type="scientific">Saccharopolyspora spinosa</name>
    <dbReference type="NCBI Taxonomy" id="60894"/>
    <lineage>
        <taxon>Bacteria</taxon>
        <taxon>Bacillati</taxon>
        <taxon>Actinomycetota</taxon>
        <taxon>Actinomycetes</taxon>
        <taxon>Pseudonocardiales</taxon>
        <taxon>Pseudonocardiaceae</taxon>
        <taxon>Saccharopolyspora</taxon>
    </lineage>
</organism>
<gene>
    <name evidence="3" type="ORF">A8926_1572</name>
</gene>
<dbReference type="Pfam" id="PF13625">
    <property type="entry name" value="Helicase_C_3"/>
    <property type="match status" value="1"/>
</dbReference>
<feature type="compositionally biased region" description="Basic and acidic residues" evidence="1">
    <location>
        <begin position="1"/>
        <end position="10"/>
    </location>
</feature>
<keyword evidence="4" id="KW-1185">Reference proteome</keyword>
<dbReference type="GO" id="GO:0004386">
    <property type="term" value="F:helicase activity"/>
    <property type="evidence" value="ECO:0007669"/>
    <property type="project" value="UniProtKB-KW"/>
</dbReference>
<reference evidence="3" key="1">
    <citation type="submission" date="2017-12" db="EMBL/GenBank/DDBJ databases">
        <title>Sequencing the genomes of 1000 Actinobacteria strains.</title>
        <authorList>
            <person name="Klenk H.-P."/>
        </authorList>
    </citation>
    <scope>NUCLEOTIDE SEQUENCE [LARGE SCALE GENOMIC DNA]</scope>
    <source>
        <strain evidence="3">DSM 44228</strain>
    </source>
</reference>
<comment type="caution">
    <text evidence="3">The sequence shown here is derived from an EMBL/GenBank/DDBJ whole genome shotgun (WGS) entry which is preliminary data.</text>
</comment>
<feature type="domain" description="Helicase XPB/Ssl2 N-terminal" evidence="2">
    <location>
        <begin position="517"/>
        <end position="639"/>
    </location>
</feature>
<proteinExistence type="predicted"/>